<dbReference type="AlphaFoldDB" id="K0RZC2"/>
<dbReference type="Proteomes" id="UP000266841">
    <property type="component" value="Unassembled WGS sequence"/>
</dbReference>
<comment type="caution">
    <text evidence="2">The sequence shown here is derived from an EMBL/GenBank/DDBJ whole genome shotgun (WGS) entry which is preliminary data.</text>
</comment>
<name>K0RZC2_THAOC</name>
<proteinExistence type="predicted"/>
<evidence type="ECO:0000313" key="2">
    <source>
        <dbReference type="EMBL" id="EJK58410.1"/>
    </source>
</evidence>
<sequence>MFSLLSPPNGRAVPVQTVALGERPSPVQESVRQPSLLGSPPSPYASPDSLERGNASVSTDIAAADSAAPQAFPHPEMLPTSSIPRRPRPPIVANPSLLGLSLPPDALERGNAAVSTGIVAADSRRPRRSSLSRNVAYSKHPAPSLSAHRRPSLAPRLGLASRQSPRRLERLSSRRPRRWALGGWSSPLREAEAGLLRDVCPRLRRLPSRLKPIRARPAAVSASIVEANKSSPRRLRQGRGLETIASSPASPLCTKLPSADRLITSRSS</sequence>
<organism evidence="2 3">
    <name type="scientific">Thalassiosira oceanica</name>
    <name type="common">Marine diatom</name>
    <dbReference type="NCBI Taxonomy" id="159749"/>
    <lineage>
        <taxon>Eukaryota</taxon>
        <taxon>Sar</taxon>
        <taxon>Stramenopiles</taxon>
        <taxon>Ochrophyta</taxon>
        <taxon>Bacillariophyta</taxon>
        <taxon>Coscinodiscophyceae</taxon>
        <taxon>Thalassiosirophycidae</taxon>
        <taxon>Thalassiosirales</taxon>
        <taxon>Thalassiosiraceae</taxon>
        <taxon>Thalassiosira</taxon>
    </lineage>
</organism>
<gene>
    <name evidence="2" type="ORF">THAOC_21467</name>
</gene>
<dbReference type="EMBL" id="AGNL01025253">
    <property type="protein sequence ID" value="EJK58410.1"/>
    <property type="molecule type" value="Genomic_DNA"/>
</dbReference>
<evidence type="ECO:0000313" key="3">
    <source>
        <dbReference type="Proteomes" id="UP000266841"/>
    </source>
</evidence>
<protein>
    <submittedName>
        <fullName evidence="2">Uncharacterized protein</fullName>
    </submittedName>
</protein>
<accession>K0RZC2</accession>
<keyword evidence="3" id="KW-1185">Reference proteome</keyword>
<evidence type="ECO:0000256" key="1">
    <source>
        <dbReference type="SAM" id="MobiDB-lite"/>
    </source>
</evidence>
<feature type="region of interest" description="Disordered" evidence="1">
    <location>
        <begin position="20"/>
        <end position="90"/>
    </location>
</feature>
<reference evidence="2 3" key="1">
    <citation type="journal article" date="2012" name="Genome Biol.">
        <title>Genome and low-iron response of an oceanic diatom adapted to chronic iron limitation.</title>
        <authorList>
            <person name="Lommer M."/>
            <person name="Specht M."/>
            <person name="Roy A.S."/>
            <person name="Kraemer L."/>
            <person name="Andreson R."/>
            <person name="Gutowska M.A."/>
            <person name="Wolf J."/>
            <person name="Bergner S.V."/>
            <person name="Schilhabel M.B."/>
            <person name="Klostermeier U.C."/>
            <person name="Beiko R.G."/>
            <person name="Rosenstiel P."/>
            <person name="Hippler M."/>
            <person name="Laroche J."/>
        </authorList>
    </citation>
    <scope>NUCLEOTIDE SEQUENCE [LARGE SCALE GENOMIC DNA]</scope>
    <source>
        <strain evidence="2 3">CCMP1005</strain>
    </source>
</reference>
<feature type="region of interest" description="Disordered" evidence="1">
    <location>
        <begin position="245"/>
        <end position="268"/>
    </location>
</feature>
<feature type="region of interest" description="Disordered" evidence="1">
    <location>
        <begin position="118"/>
        <end position="172"/>
    </location>
</feature>
<feature type="compositionally biased region" description="Low complexity" evidence="1">
    <location>
        <begin position="55"/>
        <end position="71"/>
    </location>
</feature>